<evidence type="ECO:0000256" key="7">
    <source>
        <dbReference type="SAM" id="Phobius"/>
    </source>
</evidence>
<dbReference type="PANTHER" id="PTHR42865:SF7">
    <property type="entry name" value="PROTON_GLUTAMATE-ASPARTATE SYMPORTER"/>
    <property type="match status" value="1"/>
</dbReference>
<evidence type="ECO:0000256" key="4">
    <source>
        <dbReference type="ARBA" id="ARBA00022692"/>
    </source>
</evidence>
<feature type="transmembrane region" description="Helical" evidence="7">
    <location>
        <begin position="171"/>
        <end position="192"/>
    </location>
</feature>
<comment type="subcellular location">
    <subcellularLocation>
        <location evidence="1">Cell membrane</location>
        <topology evidence="1">Multi-pass membrane protein</topology>
    </subcellularLocation>
</comment>
<name>D6PKW4_9ZZZZ</name>
<keyword evidence="3" id="KW-1003">Cell membrane</keyword>
<keyword evidence="2" id="KW-0813">Transport</keyword>
<evidence type="ECO:0000256" key="1">
    <source>
        <dbReference type="ARBA" id="ARBA00004651"/>
    </source>
</evidence>
<accession>D6PKW4</accession>
<dbReference type="SUPFAM" id="SSF118215">
    <property type="entry name" value="Proton glutamate symport protein"/>
    <property type="match status" value="1"/>
</dbReference>
<proteinExistence type="predicted"/>
<protein>
    <submittedName>
        <fullName evidence="8">Uncharacterized protein</fullName>
    </submittedName>
</protein>
<dbReference type="Pfam" id="PF00375">
    <property type="entry name" value="SDF"/>
    <property type="match status" value="1"/>
</dbReference>
<dbReference type="GO" id="GO:0005886">
    <property type="term" value="C:plasma membrane"/>
    <property type="evidence" value="ECO:0007669"/>
    <property type="project" value="UniProtKB-SubCell"/>
</dbReference>
<reference evidence="8" key="1">
    <citation type="journal article" date="2010" name="ISME J.">
        <title>Metagenome of the Mediterranean deep chlorophyll maximum studied by direct and fosmid library 454 pyrosequencing.</title>
        <authorList>
            <person name="Ghai R."/>
            <person name="Martin-Cuadrado A.B."/>
            <person name="Molto A.G."/>
            <person name="Heredia I.G."/>
            <person name="Cabrera R."/>
            <person name="Martin J."/>
            <person name="Verdu M."/>
            <person name="Deschamps P."/>
            <person name="Moreira D."/>
            <person name="Lopez-Garcia P."/>
            <person name="Mira A."/>
            <person name="Rodriguez-Valera F."/>
        </authorList>
    </citation>
    <scope>NUCLEOTIDE SEQUENCE</scope>
</reference>
<feature type="transmembrane region" description="Helical" evidence="7">
    <location>
        <begin position="36"/>
        <end position="60"/>
    </location>
</feature>
<dbReference type="PANTHER" id="PTHR42865">
    <property type="entry name" value="PROTON/GLUTAMATE-ASPARTATE SYMPORTER"/>
    <property type="match status" value="1"/>
</dbReference>
<dbReference type="GO" id="GO:0015293">
    <property type="term" value="F:symporter activity"/>
    <property type="evidence" value="ECO:0007669"/>
    <property type="project" value="UniProtKB-KW"/>
</dbReference>
<dbReference type="PRINTS" id="PR00173">
    <property type="entry name" value="EDTRNSPORT"/>
</dbReference>
<keyword evidence="5 7" id="KW-1133">Transmembrane helix</keyword>
<evidence type="ECO:0000256" key="6">
    <source>
        <dbReference type="ARBA" id="ARBA00023136"/>
    </source>
</evidence>
<keyword evidence="4 7" id="KW-0812">Transmembrane</keyword>
<sequence length="218" mass="24158">MILGIIAGIFLNVFTYDVSADDSIVINLFSVVSDLFISALKLVIIPLIFFSIVCGIISLSDDVSLSRLGIKTLSLYLLTTVIAISLGLLFSSFIDYEPILLSNLESDVSIDNIETESNFFPTNIFKSLSNGNIIHLLIFSVLIGIAASKVKDKVKTFVNYFHEFNAVINELVKIIISFTPIAVFCILSKTFATQGLETLTPLMGYFLRSFLYCYFISL</sequence>
<feature type="transmembrane region" description="Helical" evidence="7">
    <location>
        <begin position="72"/>
        <end position="94"/>
    </location>
</feature>
<evidence type="ECO:0000256" key="2">
    <source>
        <dbReference type="ARBA" id="ARBA00022448"/>
    </source>
</evidence>
<evidence type="ECO:0000313" key="8">
    <source>
        <dbReference type="EMBL" id="ADD96365.1"/>
    </source>
</evidence>
<evidence type="ECO:0000256" key="3">
    <source>
        <dbReference type="ARBA" id="ARBA00022475"/>
    </source>
</evidence>
<keyword evidence="6 7" id="KW-0472">Membrane</keyword>
<dbReference type="Gene3D" id="1.10.3860.10">
    <property type="entry name" value="Sodium:dicarboxylate symporter"/>
    <property type="match status" value="1"/>
</dbReference>
<dbReference type="EMBL" id="GU943134">
    <property type="protein sequence ID" value="ADD96365.1"/>
    <property type="molecule type" value="Genomic_DNA"/>
</dbReference>
<feature type="transmembrane region" description="Helical" evidence="7">
    <location>
        <begin position="133"/>
        <end position="150"/>
    </location>
</feature>
<evidence type="ECO:0000256" key="5">
    <source>
        <dbReference type="ARBA" id="ARBA00022989"/>
    </source>
</evidence>
<dbReference type="InterPro" id="IPR036458">
    <property type="entry name" value="Na:dicarbo_symporter_sf"/>
</dbReference>
<organism evidence="8">
    <name type="scientific">uncultured organism MedDCM-OCT-S08-C727</name>
    <dbReference type="NCBI Taxonomy" id="743642"/>
    <lineage>
        <taxon>unclassified sequences</taxon>
        <taxon>environmental samples</taxon>
    </lineage>
</organism>
<dbReference type="AlphaFoldDB" id="D6PKW4"/>
<dbReference type="InterPro" id="IPR001991">
    <property type="entry name" value="Na-dicarboxylate_symporter"/>
</dbReference>